<gene>
    <name evidence="14" type="primary">TGB2</name>
</gene>
<keyword evidence="11" id="KW-1038">Host endoplasmic reticulum</keyword>
<dbReference type="GO" id="GO:0046740">
    <property type="term" value="P:transport of virus in host, cell to cell"/>
    <property type="evidence" value="ECO:0007669"/>
    <property type="project" value="UniProtKB-KW"/>
</dbReference>
<keyword evidence="5" id="KW-0813">Transport</keyword>
<feature type="transmembrane region" description="Helical" evidence="13">
    <location>
        <begin position="12"/>
        <end position="30"/>
    </location>
</feature>
<keyword evidence="8 13" id="KW-1133">Transmembrane helix</keyword>
<evidence type="ECO:0000256" key="4">
    <source>
        <dbReference type="ARBA" id="ARBA00013304"/>
    </source>
</evidence>
<evidence type="ECO:0000256" key="7">
    <source>
        <dbReference type="ARBA" id="ARBA00022870"/>
    </source>
</evidence>
<evidence type="ECO:0000256" key="1">
    <source>
        <dbReference type="ARBA" id="ARBA00002252"/>
    </source>
</evidence>
<dbReference type="InterPro" id="IPR001896">
    <property type="entry name" value="Plant_vir_prot"/>
</dbReference>
<dbReference type="OrthoDB" id="20634at10239"/>
<organism evidence="14 15">
    <name type="scientific">Hippeastrum latent virus</name>
    <dbReference type="NCBI Taxonomy" id="335963"/>
    <lineage>
        <taxon>Viruses</taxon>
        <taxon>Riboviria</taxon>
        <taxon>Orthornavirae</taxon>
        <taxon>Kitrinoviricota</taxon>
        <taxon>Alsuviricetes</taxon>
        <taxon>Tymovirales</taxon>
        <taxon>Betaflexiviridae</taxon>
        <taxon>Quinvirinae</taxon>
        <taxon>Carlavirus</taxon>
        <taxon>Carlavirus latenshippeastri</taxon>
    </lineage>
</organism>
<comment type="similarity">
    <text evidence="3">Belongs to the Tymovirales TGBp2 protein family.</text>
</comment>
<dbReference type="Pfam" id="PF01307">
    <property type="entry name" value="Plant_vir_prot"/>
    <property type="match status" value="1"/>
</dbReference>
<keyword evidence="10 13" id="KW-0472">Membrane</keyword>
<name>Q4F976_9VIRU</name>
<dbReference type="KEGG" id="vg:7040093"/>
<evidence type="ECO:0000256" key="13">
    <source>
        <dbReference type="SAM" id="Phobius"/>
    </source>
</evidence>
<sequence length="108" mass="11629">MPLTPPPDYTKAVLCAATGISIALIIGLWTRTTLPFAGDQAHSFPHGGFYQDGTKRASYNCPHKLNSIGHPAVSREVIFLVVLALSGCIAFRTLGQSRCCQCCGRRHA</sequence>
<keyword evidence="9" id="KW-0916">Viral movement protein</keyword>
<accession>Q4F976</accession>
<keyword evidence="6 13" id="KW-0812">Transmembrane</keyword>
<evidence type="ECO:0000256" key="5">
    <source>
        <dbReference type="ARBA" id="ARBA00022448"/>
    </source>
</evidence>
<evidence type="ECO:0000256" key="9">
    <source>
        <dbReference type="ARBA" id="ARBA00023031"/>
    </source>
</evidence>
<evidence type="ECO:0000256" key="8">
    <source>
        <dbReference type="ARBA" id="ARBA00022989"/>
    </source>
</evidence>
<proteinExistence type="inferred from homology"/>
<dbReference type="GO" id="GO:0044167">
    <property type="term" value="C:host cell endoplasmic reticulum membrane"/>
    <property type="evidence" value="ECO:0007669"/>
    <property type="project" value="UniProtKB-SubCell"/>
</dbReference>
<evidence type="ECO:0000256" key="6">
    <source>
        <dbReference type="ARBA" id="ARBA00022692"/>
    </source>
</evidence>
<evidence type="ECO:0000256" key="2">
    <source>
        <dbReference type="ARBA" id="ARBA00004625"/>
    </source>
</evidence>
<evidence type="ECO:0000256" key="3">
    <source>
        <dbReference type="ARBA" id="ARBA00010321"/>
    </source>
</evidence>
<dbReference type="RefSeq" id="YP_002308449.1">
    <property type="nucleotide sequence ID" value="NC_011540.1"/>
</dbReference>
<keyword evidence="7" id="KW-1043">Host membrane</keyword>
<dbReference type="Proteomes" id="UP000203515">
    <property type="component" value="Segment"/>
</dbReference>
<dbReference type="GeneID" id="7040093"/>
<comment type="function">
    <text evidence="1">Plays a role in viral cell-to-cell propagation, by facilitating genome transport to neighboring plant cells through plasmosdesmata,.</text>
</comment>
<evidence type="ECO:0000313" key="14">
    <source>
        <dbReference type="EMBL" id="AAZ15108.1"/>
    </source>
</evidence>
<keyword evidence="15" id="KW-1185">Reference proteome</keyword>
<comment type="subcellular location">
    <subcellularLocation>
        <location evidence="2">Host endoplasmic reticulum membrane</location>
    </subcellularLocation>
</comment>
<evidence type="ECO:0000256" key="10">
    <source>
        <dbReference type="ARBA" id="ARBA00023136"/>
    </source>
</evidence>
<evidence type="ECO:0000256" key="11">
    <source>
        <dbReference type="ARBA" id="ARBA00023184"/>
    </source>
</evidence>
<reference evidence="14 15" key="1">
    <citation type="submission" date="2005-06" db="EMBL/GenBank/DDBJ databases">
        <title>Sequencing and molecular analysis of the viral genome of Hippeastrum latent virus isolated from Hippeastrum hybridun Hort.</title>
        <authorList>
            <person name="Wang H.-L."/>
            <person name="Tai C.-M."/>
        </authorList>
    </citation>
    <scope>NUCLEOTIDE SEQUENCE [LARGE SCALE GENOMIC DNA]</scope>
</reference>
<feature type="transmembrane region" description="Helical" evidence="13">
    <location>
        <begin position="77"/>
        <end position="95"/>
    </location>
</feature>
<dbReference type="EMBL" id="DQ098905">
    <property type="protein sequence ID" value="AAZ15108.1"/>
    <property type="molecule type" value="Genomic_RNA"/>
</dbReference>
<protein>
    <recommendedName>
        <fullName evidence="4">Movement protein TGB2</fullName>
    </recommendedName>
    <alternativeName>
        <fullName evidence="12">Triple gene block 2 protein</fullName>
    </alternativeName>
</protein>
<evidence type="ECO:0000313" key="15">
    <source>
        <dbReference type="Proteomes" id="UP000203515"/>
    </source>
</evidence>
<evidence type="ECO:0000256" key="12">
    <source>
        <dbReference type="ARBA" id="ARBA00032240"/>
    </source>
</evidence>